<dbReference type="FunFam" id="1.10.8.60:FF:000014">
    <property type="entry name" value="DNA-binding transcriptional regulator NtrC"/>
    <property type="match status" value="1"/>
</dbReference>
<keyword evidence="5" id="KW-0010">Activator</keyword>
<proteinExistence type="predicted"/>
<evidence type="ECO:0000256" key="6">
    <source>
        <dbReference type="ARBA" id="ARBA00023163"/>
    </source>
</evidence>
<comment type="caution">
    <text evidence="11">The sequence shown here is derived from an EMBL/GenBank/DDBJ whole genome shotgun (WGS) entry which is preliminary data.</text>
</comment>
<protein>
    <submittedName>
        <fullName evidence="11">Two-component system, NtrC family, response regulator HydG</fullName>
    </submittedName>
</protein>
<dbReference type="AlphaFoldDB" id="A0A521G3Q8"/>
<keyword evidence="2" id="KW-0067">ATP-binding</keyword>
<dbReference type="CDD" id="cd00009">
    <property type="entry name" value="AAA"/>
    <property type="match status" value="1"/>
</dbReference>
<feature type="modified residue" description="4-aspartylphosphate" evidence="7">
    <location>
        <position position="56"/>
    </location>
</feature>
<dbReference type="PANTHER" id="PTHR32071:SF117">
    <property type="entry name" value="PTS-DEPENDENT DIHYDROXYACETONE KINASE OPERON REGULATORY PROTEIN-RELATED"/>
    <property type="match status" value="1"/>
</dbReference>
<dbReference type="PROSITE" id="PS50045">
    <property type="entry name" value="SIGMA54_INTERACT_4"/>
    <property type="match status" value="1"/>
</dbReference>
<dbReference type="InterPro" id="IPR025944">
    <property type="entry name" value="Sigma_54_int_dom_CS"/>
</dbReference>
<dbReference type="SUPFAM" id="SSF52540">
    <property type="entry name" value="P-loop containing nucleoside triphosphate hydrolases"/>
    <property type="match status" value="1"/>
</dbReference>
<evidence type="ECO:0000256" key="3">
    <source>
        <dbReference type="ARBA" id="ARBA00023015"/>
    </source>
</evidence>
<keyword evidence="7" id="KW-0597">Phosphoprotein</keyword>
<dbReference type="InterPro" id="IPR027417">
    <property type="entry name" value="P-loop_NTPase"/>
</dbReference>
<evidence type="ECO:0000256" key="4">
    <source>
        <dbReference type="ARBA" id="ARBA00023125"/>
    </source>
</evidence>
<dbReference type="Gene3D" id="1.10.10.60">
    <property type="entry name" value="Homeodomain-like"/>
    <property type="match status" value="1"/>
</dbReference>
<dbReference type="GO" id="GO:0006355">
    <property type="term" value="P:regulation of DNA-templated transcription"/>
    <property type="evidence" value="ECO:0007669"/>
    <property type="project" value="InterPro"/>
</dbReference>
<dbReference type="InterPro" id="IPR002078">
    <property type="entry name" value="Sigma_54_int"/>
</dbReference>
<feature type="domain" description="Response regulatory" evidence="10">
    <location>
        <begin position="7"/>
        <end position="121"/>
    </location>
</feature>
<evidence type="ECO:0000256" key="8">
    <source>
        <dbReference type="SAM" id="MobiDB-lite"/>
    </source>
</evidence>
<dbReference type="Pfam" id="PF00072">
    <property type="entry name" value="Response_reg"/>
    <property type="match status" value="1"/>
</dbReference>
<dbReference type="EMBL" id="NQJD01000005">
    <property type="protein sequence ID" value="TAA75654.1"/>
    <property type="molecule type" value="Genomic_DNA"/>
</dbReference>
<evidence type="ECO:0000256" key="5">
    <source>
        <dbReference type="ARBA" id="ARBA00023159"/>
    </source>
</evidence>
<dbReference type="InterPro" id="IPR009057">
    <property type="entry name" value="Homeodomain-like_sf"/>
</dbReference>
<dbReference type="InterPro" id="IPR025662">
    <property type="entry name" value="Sigma_54_int_dom_ATP-bd_1"/>
</dbReference>
<dbReference type="PROSITE" id="PS50110">
    <property type="entry name" value="RESPONSE_REGULATORY"/>
    <property type="match status" value="1"/>
</dbReference>
<dbReference type="GO" id="GO:0000160">
    <property type="term" value="P:phosphorelay signal transduction system"/>
    <property type="evidence" value="ECO:0007669"/>
    <property type="project" value="InterPro"/>
</dbReference>
<gene>
    <name evidence="11" type="ORF">CDV28_105112</name>
</gene>
<evidence type="ECO:0000256" key="2">
    <source>
        <dbReference type="ARBA" id="ARBA00022840"/>
    </source>
</evidence>
<feature type="region of interest" description="Disordered" evidence="8">
    <location>
        <begin position="121"/>
        <end position="143"/>
    </location>
</feature>
<reference evidence="11" key="1">
    <citation type="submission" date="2017-07" db="EMBL/GenBank/DDBJ databases">
        <title>The cable genome - Insights into the physiology and evolution of filamentous bacteria capable of sulfide oxidation via long distance electron transfer.</title>
        <authorList>
            <person name="Thorup C."/>
            <person name="Bjerg J.T."/>
            <person name="Schreiber L."/>
            <person name="Nielsen L.P."/>
            <person name="Kjeldsen K.U."/>
            <person name="Boesen T."/>
            <person name="Boggild A."/>
            <person name="Meysman F."/>
            <person name="Geelhoed J."/>
            <person name="Schramm A."/>
        </authorList>
    </citation>
    <scope>NUCLEOTIDE SEQUENCE [LARGE SCALE GENOMIC DNA]</scope>
    <source>
        <strain evidence="11">GS</strain>
    </source>
</reference>
<feature type="domain" description="Sigma-54 factor interaction" evidence="9">
    <location>
        <begin position="144"/>
        <end position="373"/>
    </location>
</feature>
<dbReference type="InterPro" id="IPR001789">
    <property type="entry name" value="Sig_transdc_resp-reg_receiver"/>
</dbReference>
<evidence type="ECO:0000259" key="9">
    <source>
        <dbReference type="PROSITE" id="PS50045"/>
    </source>
</evidence>
<dbReference type="Gene3D" id="3.40.50.300">
    <property type="entry name" value="P-loop containing nucleotide triphosphate hydrolases"/>
    <property type="match status" value="1"/>
</dbReference>
<dbReference type="CDD" id="cd00156">
    <property type="entry name" value="REC"/>
    <property type="match status" value="1"/>
</dbReference>
<dbReference type="SMART" id="SM00382">
    <property type="entry name" value="AAA"/>
    <property type="match status" value="1"/>
</dbReference>
<dbReference type="SMART" id="SM00448">
    <property type="entry name" value="REC"/>
    <property type="match status" value="1"/>
</dbReference>
<keyword evidence="1" id="KW-0547">Nucleotide-binding</keyword>
<dbReference type="InterPro" id="IPR003593">
    <property type="entry name" value="AAA+_ATPase"/>
</dbReference>
<dbReference type="PRINTS" id="PR01590">
    <property type="entry name" value="HTHFIS"/>
</dbReference>
<dbReference type="GO" id="GO:0043565">
    <property type="term" value="F:sequence-specific DNA binding"/>
    <property type="evidence" value="ECO:0007669"/>
    <property type="project" value="InterPro"/>
</dbReference>
<dbReference type="InterPro" id="IPR002197">
    <property type="entry name" value="HTH_Fis"/>
</dbReference>
<name>A0A521G3Q8_9BACT</name>
<accession>A0A521G3Q8</accession>
<dbReference type="Pfam" id="PF00158">
    <property type="entry name" value="Sigma54_activat"/>
    <property type="match status" value="1"/>
</dbReference>
<dbReference type="GO" id="GO:0005524">
    <property type="term" value="F:ATP binding"/>
    <property type="evidence" value="ECO:0007669"/>
    <property type="project" value="UniProtKB-KW"/>
</dbReference>
<dbReference type="PROSITE" id="PS00688">
    <property type="entry name" value="SIGMA54_INTERACT_3"/>
    <property type="match status" value="1"/>
</dbReference>
<dbReference type="InterPro" id="IPR058031">
    <property type="entry name" value="AAA_lid_NorR"/>
</dbReference>
<keyword evidence="4" id="KW-0238">DNA-binding</keyword>
<keyword evidence="6" id="KW-0804">Transcription</keyword>
<dbReference type="PROSITE" id="PS00675">
    <property type="entry name" value="SIGMA54_INTERACT_1"/>
    <property type="match status" value="1"/>
</dbReference>
<dbReference type="Gene3D" id="3.40.50.2300">
    <property type="match status" value="1"/>
</dbReference>
<evidence type="ECO:0000313" key="12">
    <source>
        <dbReference type="Proteomes" id="UP000316238"/>
    </source>
</evidence>
<evidence type="ECO:0000259" key="10">
    <source>
        <dbReference type="PROSITE" id="PS50110"/>
    </source>
</evidence>
<keyword evidence="12" id="KW-1185">Reference proteome</keyword>
<dbReference type="Gene3D" id="1.10.8.60">
    <property type="match status" value="1"/>
</dbReference>
<dbReference type="InterPro" id="IPR011006">
    <property type="entry name" value="CheY-like_superfamily"/>
</dbReference>
<keyword evidence="3" id="KW-0805">Transcription regulation</keyword>
<dbReference type="Pfam" id="PF25601">
    <property type="entry name" value="AAA_lid_14"/>
    <property type="match status" value="1"/>
</dbReference>
<dbReference type="Proteomes" id="UP000316238">
    <property type="component" value="Unassembled WGS sequence"/>
</dbReference>
<dbReference type="SUPFAM" id="SSF52172">
    <property type="entry name" value="CheY-like"/>
    <property type="match status" value="1"/>
</dbReference>
<evidence type="ECO:0000256" key="1">
    <source>
        <dbReference type="ARBA" id="ARBA00022741"/>
    </source>
</evidence>
<dbReference type="SUPFAM" id="SSF46689">
    <property type="entry name" value="Homeodomain-like"/>
    <property type="match status" value="1"/>
</dbReference>
<evidence type="ECO:0000313" key="11">
    <source>
        <dbReference type="EMBL" id="TAA75654.1"/>
    </source>
</evidence>
<evidence type="ECO:0000256" key="7">
    <source>
        <dbReference type="PROSITE-ProRule" id="PRU00169"/>
    </source>
</evidence>
<dbReference type="PANTHER" id="PTHR32071">
    <property type="entry name" value="TRANSCRIPTIONAL REGULATORY PROTEIN"/>
    <property type="match status" value="1"/>
</dbReference>
<dbReference type="FunFam" id="3.40.50.300:FF:000006">
    <property type="entry name" value="DNA-binding transcriptional regulator NtrC"/>
    <property type="match status" value="1"/>
</dbReference>
<organism evidence="11 12">
    <name type="scientific">Candidatus Electronema aureum</name>
    <dbReference type="NCBI Taxonomy" id="2005002"/>
    <lineage>
        <taxon>Bacteria</taxon>
        <taxon>Pseudomonadati</taxon>
        <taxon>Thermodesulfobacteriota</taxon>
        <taxon>Desulfobulbia</taxon>
        <taxon>Desulfobulbales</taxon>
        <taxon>Desulfobulbaceae</taxon>
        <taxon>Candidatus Electronema</taxon>
    </lineage>
</organism>
<dbReference type="Pfam" id="PF02954">
    <property type="entry name" value="HTH_8"/>
    <property type="match status" value="1"/>
</dbReference>
<sequence>MKKSSAKVLIVDDEETQRHLLRAILENWGWLCVEADDGETAVDEVRGGPFDLVLMDVCMKNMNGLKALLEIRAINPAIPVVMLTGNSFIETAVEAIKLGAHDYLTKPVNKERLHETAKIAMSHRQPPDEPEPHGGQPLDEDGRIIGTSPPMQALWEMILQVAPTEATVLISGDSGTGKELVASALHYKSLRKDGPFIKVNCAALSENLLESELFGHEKGAFTGADRRREGCFVQAQHGTLFLDEIGETTPAMQAKLLRVLQEHEVQRVGGQDIISIDVRIVTATNRDLEVEVQEGRFREDLYYRLNVVTLDVPSLQERRNDIPLLTDFFIRRCAKRNKRKVRGLTPKCMDVLTRYPWPGNVRELENAIERCVILTRGEYLNVDGLPLAVQRWVGMNLSHESEEDLPQGTLKEAELQLITRTLEETGGNKSEAARRLAITRKTLLNKLKKYGLDSGKS</sequence>